<dbReference type="RefSeq" id="WP_109326723.1">
    <property type="nucleotide sequence ID" value="NZ_CP029353.1"/>
</dbReference>
<dbReference type="Gene3D" id="3.40.50.150">
    <property type="entry name" value="Vaccinia Virus protein VP39"/>
    <property type="match status" value="1"/>
</dbReference>
<proteinExistence type="predicted"/>
<dbReference type="InterPro" id="IPR029063">
    <property type="entry name" value="SAM-dependent_MTases_sf"/>
</dbReference>
<dbReference type="Pfam" id="PF06325">
    <property type="entry name" value="PrmA"/>
    <property type="match status" value="1"/>
</dbReference>
<keyword evidence="1 3" id="KW-0489">Methyltransferase</keyword>
<dbReference type="Proteomes" id="UP000245629">
    <property type="component" value="Chromosome 2"/>
</dbReference>
<protein>
    <submittedName>
        <fullName evidence="3">Nicotinamide N-methylase</fullName>
    </submittedName>
</protein>
<dbReference type="EMBL" id="CP029353">
    <property type="protein sequence ID" value="AWK86533.1"/>
    <property type="molecule type" value="Genomic_DNA"/>
</dbReference>
<dbReference type="OrthoDB" id="9794615at2"/>
<evidence type="ECO:0000256" key="1">
    <source>
        <dbReference type="ARBA" id="ARBA00022603"/>
    </source>
</evidence>
<reference evidence="4" key="1">
    <citation type="submission" date="2018-05" db="EMBL/GenBank/DDBJ databases">
        <title>Azospirillum thermophila sp. nov., a novel isolated from hot spring.</title>
        <authorList>
            <person name="Zhao Z."/>
        </authorList>
    </citation>
    <scope>NUCLEOTIDE SEQUENCE [LARGE SCALE GENOMIC DNA]</scope>
    <source>
        <strain evidence="4">CFH 70021</strain>
    </source>
</reference>
<organism evidence="3 4">
    <name type="scientific">Azospirillum thermophilum</name>
    <dbReference type="NCBI Taxonomy" id="2202148"/>
    <lineage>
        <taxon>Bacteria</taxon>
        <taxon>Pseudomonadati</taxon>
        <taxon>Pseudomonadota</taxon>
        <taxon>Alphaproteobacteria</taxon>
        <taxon>Rhodospirillales</taxon>
        <taxon>Azospirillaceae</taxon>
        <taxon>Azospirillum</taxon>
    </lineage>
</organism>
<dbReference type="KEGG" id="azz:DEW08_10030"/>
<dbReference type="GO" id="GO:0016279">
    <property type="term" value="F:protein-lysine N-methyltransferase activity"/>
    <property type="evidence" value="ECO:0007669"/>
    <property type="project" value="TreeGrafter"/>
</dbReference>
<dbReference type="SUPFAM" id="SSF53335">
    <property type="entry name" value="S-adenosyl-L-methionine-dependent methyltransferases"/>
    <property type="match status" value="1"/>
</dbReference>
<accession>A0A2S2CPS9</accession>
<dbReference type="GO" id="GO:0032259">
    <property type="term" value="P:methylation"/>
    <property type="evidence" value="ECO:0007669"/>
    <property type="project" value="UniProtKB-KW"/>
</dbReference>
<dbReference type="PANTHER" id="PTHR43648">
    <property type="entry name" value="ELECTRON TRANSFER FLAVOPROTEIN BETA SUBUNIT LYSINE METHYLTRANSFERASE"/>
    <property type="match status" value="1"/>
</dbReference>
<keyword evidence="2" id="KW-0808">Transferase</keyword>
<dbReference type="AlphaFoldDB" id="A0A2S2CPS9"/>
<keyword evidence="4" id="KW-1185">Reference proteome</keyword>
<evidence type="ECO:0000256" key="2">
    <source>
        <dbReference type="ARBA" id="ARBA00022679"/>
    </source>
</evidence>
<gene>
    <name evidence="3" type="ORF">DEW08_10030</name>
</gene>
<name>A0A2S2CPS9_9PROT</name>
<sequence>MNNIAPLDFVRDNTTVTTTPLIPEIQLHLATEVTPLWQATEETLSQGNLPPPYWAFAWPGGQAVARLVLDRPELVAGRSVLDFAAGTGVAAIAAMKSGAARAQACDIDRFALAAIGLNAGINGVEVKAVSADLVGRPLPGIDVVLAGDVCYERPMAERVTAWLRAVAATGTIVLMGDPGRAYVPKSGLEKVGSYTVPTSLELEDRTSRETVIWRLLPEA</sequence>
<evidence type="ECO:0000313" key="3">
    <source>
        <dbReference type="EMBL" id="AWK86533.1"/>
    </source>
</evidence>
<dbReference type="PANTHER" id="PTHR43648:SF1">
    <property type="entry name" value="ELECTRON TRANSFER FLAVOPROTEIN BETA SUBUNIT LYSINE METHYLTRANSFERASE"/>
    <property type="match status" value="1"/>
</dbReference>
<dbReference type="CDD" id="cd02440">
    <property type="entry name" value="AdoMet_MTases"/>
    <property type="match status" value="1"/>
</dbReference>
<evidence type="ECO:0000313" key="4">
    <source>
        <dbReference type="Proteomes" id="UP000245629"/>
    </source>
</evidence>
<dbReference type="InterPro" id="IPR050078">
    <property type="entry name" value="Ribosomal_L11_MeTrfase_PrmA"/>
</dbReference>